<evidence type="ECO:0000256" key="2">
    <source>
        <dbReference type="ARBA" id="ARBA00023117"/>
    </source>
</evidence>
<accession>W7TT69</accession>
<evidence type="ECO:0000313" key="8">
    <source>
        <dbReference type="EMBL" id="EWM29357.1"/>
    </source>
</evidence>
<dbReference type="PANTHER" id="PTHR45926">
    <property type="entry name" value="OSJNBA0053K19.4 PROTEIN"/>
    <property type="match status" value="1"/>
</dbReference>
<evidence type="ECO:0000256" key="3">
    <source>
        <dbReference type="ARBA" id="ARBA00023163"/>
    </source>
</evidence>
<dbReference type="SUPFAM" id="SSF47370">
    <property type="entry name" value="Bromodomain"/>
    <property type="match status" value="1"/>
</dbReference>
<keyword evidence="1" id="KW-0805">Transcription regulation</keyword>
<dbReference type="Proteomes" id="UP000019335">
    <property type="component" value="Chromosome 3"/>
</dbReference>
<dbReference type="InterPro" id="IPR027353">
    <property type="entry name" value="NET_dom"/>
</dbReference>
<name>W7TT69_9STRA</name>
<dbReference type="EMBL" id="AZIL01000169">
    <property type="protein sequence ID" value="EWM29357.1"/>
    <property type="molecule type" value="Genomic_DNA"/>
</dbReference>
<dbReference type="SMART" id="SM00297">
    <property type="entry name" value="BROMO"/>
    <property type="match status" value="1"/>
</dbReference>
<keyword evidence="9" id="KW-1185">Reference proteome</keyword>
<dbReference type="Pfam" id="PF00439">
    <property type="entry name" value="Bromodomain"/>
    <property type="match status" value="1"/>
</dbReference>
<keyword evidence="2 4" id="KW-0103">Bromodomain</keyword>
<organism evidence="8 9">
    <name type="scientific">Nannochloropsis gaditana</name>
    <dbReference type="NCBI Taxonomy" id="72520"/>
    <lineage>
        <taxon>Eukaryota</taxon>
        <taxon>Sar</taxon>
        <taxon>Stramenopiles</taxon>
        <taxon>Ochrophyta</taxon>
        <taxon>Eustigmatophyceae</taxon>
        <taxon>Eustigmatales</taxon>
        <taxon>Monodopsidaceae</taxon>
        <taxon>Nannochloropsis</taxon>
    </lineage>
</organism>
<comment type="caution">
    <text evidence="8">The sequence shown here is derived from an EMBL/GenBank/DDBJ whole genome shotgun (WGS) entry which is preliminary data.</text>
</comment>
<dbReference type="Gene3D" id="1.20.920.10">
    <property type="entry name" value="Bromodomain-like"/>
    <property type="match status" value="1"/>
</dbReference>
<feature type="region of interest" description="Disordered" evidence="5">
    <location>
        <begin position="190"/>
        <end position="227"/>
    </location>
</feature>
<dbReference type="InterPro" id="IPR036427">
    <property type="entry name" value="Bromodomain-like_sf"/>
</dbReference>
<dbReference type="Gene3D" id="1.20.1270.220">
    <property type="match status" value="1"/>
</dbReference>
<dbReference type="OMA" id="NSEYKCV"/>
<evidence type="ECO:0000256" key="5">
    <source>
        <dbReference type="SAM" id="MobiDB-lite"/>
    </source>
</evidence>
<feature type="domain" description="Bromo" evidence="6">
    <location>
        <begin position="17"/>
        <end position="89"/>
    </location>
</feature>
<evidence type="ECO:0000259" key="6">
    <source>
        <dbReference type="PROSITE" id="PS50014"/>
    </source>
</evidence>
<dbReference type="InterPro" id="IPR038336">
    <property type="entry name" value="NET_sf"/>
</dbReference>
<dbReference type="AlphaFoldDB" id="W7TT69"/>
<dbReference type="PROSITE" id="PS51525">
    <property type="entry name" value="NET"/>
    <property type="match status" value="1"/>
</dbReference>
<feature type="region of interest" description="Disordered" evidence="5">
    <location>
        <begin position="107"/>
        <end position="126"/>
    </location>
</feature>
<evidence type="ECO:0000256" key="4">
    <source>
        <dbReference type="PROSITE-ProRule" id="PRU00035"/>
    </source>
</evidence>
<dbReference type="Pfam" id="PF17035">
    <property type="entry name" value="BET"/>
    <property type="match status" value="1"/>
</dbReference>
<feature type="compositionally biased region" description="Low complexity" evidence="5">
    <location>
        <begin position="202"/>
        <end position="227"/>
    </location>
</feature>
<sequence>MADGGLSKMYQLVQWLSNQKDVDAFLEPVDWKTLGLTDYPLVISTPMDLGTIKGRLESGHYTKHAQVAEDVRLVWNNCKTYNQEGSYLYKIADKLAGKFEEKYSKIKTEEPDGPEDENQPPSLEDKRQFRENMYRITSDQLGEIVQTLEQQCPEAIAKVGNQDEIEINIDKVAPRTFHFLANLIKNSLPDKKASAAKKQKKAAAGGAAPPASTSGSVPGSAAVPTSG</sequence>
<evidence type="ECO:0000256" key="1">
    <source>
        <dbReference type="ARBA" id="ARBA00023015"/>
    </source>
</evidence>
<keyword evidence="3" id="KW-0804">Transcription</keyword>
<dbReference type="InterPro" id="IPR001487">
    <property type="entry name" value="Bromodomain"/>
</dbReference>
<protein>
    <submittedName>
        <fullName evidence="8">Bromodomain containing protein</fullName>
    </submittedName>
</protein>
<feature type="domain" description="NET" evidence="7">
    <location>
        <begin position="111"/>
        <end position="195"/>
    </location>
</feature>
<gene>
    <name evidence="8" type="ORF">Naga_100028g33</name>
</gene>
<dbReference type="OrthoDB" id="21449at2759"/>
<dbReference type="PRINTS" id="PR00503">
    <property type="entry name" value="BROMODOMAIN"/>
</dbReference>
<evidence type="ECO:0000259" key="7">
    <source>
        <dbReference type="PROSITE" id="PS51525"/>
    </source>
</evidence>
<evidence type="ECO:0000313" key="9">
    <source>
        <dbReference type="Proteomes" id="UP000019335"/>
    </source>
</evidence>
<proteinExistence type="predicted"/>
<reference evidence="8 9" key="1">
    <citation type="journal article" date="2014" name="Mol. Plant">
        <title>Chromosome Scale Genome Assembly and Transcriptome Profiling of Nannochloropsis gaditana in Nitrogen Depletion.</title>
        <authorList>
            <person name="Corteggiani Carpinelli E."/>
            <person name="Telatin A."/>
            <person name="Vitulo N."/>
            <person name="Forcato C."/>
            <person name="D'Angelo M."/>
            <person name="Schiavon R."/>
            <person name="Vezzi A."/>
            <person name="Giacometti G.M."/>
            <person name="Morosinotto T."/>
            <person name="Valle G."/>
        </authorList>
    </citation>
    <scope>NUCLEOTIDE SEQUENCE [LARGE SCALE GENOMIC DNA]</scope>
    <source>
        <strain evidence="8 9">B-31</strain>
    </source>
</reference>
<dbReference type="PROSITE" id="PS50014">
    <property type="entry name" value="BROMODOMAIN_2"/>
    <property type="match status" value="1"/>
</dbReference>